<dbReference type="Pfam" id="PF01479">
    <property type="entry name" value="S4"/>
    <property type="match status" value="1"/>
</dbReference>
<proteinExistence type="inferred from homology"/>
<dbReference type="GO" id="GO:0003723">
    <property type="term" value="F:RNA binding"/>
    <property type="evidence" value="ECO:0007669"/>
    <property type="project" value="UniProtKB-KW"/>
</dbReference>
<dbReference type="CDD" id="cd02870">
    <property type="entry name" value="PseudoU_synth_RsuA_like"/>
    <property type="match status" value="1"/>
</dbReference>
<keyword evidence="2 4" id="KW-0694">RNA-binding</keyword>
<dbReference type="Pfam" id="PF00849">
    <property type="entry name" value="PseudoU_synth_2"/>
    <property type="match status" value="1"/>
</dbReference>
<dbReference type="PROSITE" id="PS50889">
    <property type="entry name" value="S4"/>
    <property type="match status" value="1"/>
</dbReference>
<evidence type="ECO:0000256" key="2">
    <source>
        <dbReference type="ARBA" id="ARBA00022884"/>
    </source>
</evidence>
<dbReference type="InterPro" id="IPR000748">
    <property type="entry name" value="PsdUridine_synth_RsuA/RluB/E/F"/>
</dbReference>
<accession>A0A845QGQ4</accession>
<dbReference type="AlphaFoldDB" id="A0A845QGQ4"/>
<evidence type="ECO:0000256" key="4">
    <source>
        <dbReference type="PROSITE-ProRule" id="PRU00182"/>
    </source>
</evidence>
<dbReference type="CDD" id="cd00165">
    <property type="entry name" value="S4"/>
    <property type="match status" value="1"/>
</dbReference>
<dbReference type="NCBIfam" id="TIGR00093">
    <property type="entry name" value="pseudouridine synthase"/>
    <property type="match status" value="1"/>
</dbReference>
<dbReference type="FunFam" id="3.30.70.1560:FF:000001">
    <property type="entry name" value="Pseudouridine synthase"/>
    <property type="match status" value="1"/>
</dbReference>
<protein>
    <submittedName>
        <fullName evidence="6">rRNA pseudouridine synthase</fullName>
    </submittedName>
</protein>
<dbReference type="InterPro" id="IPR006145">
    <property type="entry name" value="PsdUridine_synth_RsuA/RluA"/>
</dbReference>
<keyword evidence="3" id="KW-0413">Isomerase</keyword>
<dbReference type="SMART" id="SM00363">
    <property type="entry name" value="S4"/>
    <property type="match status" value="1"/>
</dbReference>
<dbReference type="Proteomes" id="UP000446866">
    <property type="component" value="Unassembled WGS sequence"/>
</dbReference>
<dbReference type="InterPro" id="IPR002942">
    <property type="entry name" value="S4_RNA-bd"/>
</dbReference>
<evidence type="ECO:0000256" key="1">
    <source>
        <dbReference type="ARBA" id="ARBA00008348"/>
    </source>
</evidence>
<evidence type="ECO:0000313" key="7">
    <source>
        <dbReference type="Proteomes" id="UP000446866"/>
    </source>
</evidence>
<dbReference type="SUPFAM" id="SSF55174">
    <property type="entry name" value="Alpha-L RNA-binding motif"/>
    <property type="match status" value="1"/>
</dbReference>
<dbReference type="GO" id="GO:0005829">
    <property type="term" value="C:cytosol"/>
    <property type="evidence" value="ECO:0007669"/>
    <property type="project" value="UniProtKB-ARBA"/>
</dbReference>
<dbReference type="GO" id="GO:0120159">
    <property type="term" value="F:rRNA pseudouridine synthase activity"/>
    <property type="evidence" value="ECO:0007669"/>
    <property type="project" value="UniProtKB-ARBA"/>
</dbReference>
<comment type="similarity">
    <text evidence="1">Belongs to the pseudouridine synthase RsuA family.</text>
</comment>
<reference evidence="6 7" key="1">
    <citation type="submission" date="2018-08" db="EMBL/GenBank/DDBJ databases">
        <title>Murine metabolic-syndrome-specific gut microbial biobank.</title>
        <authorList>
            <person name="Liu C."/>
        </authorList>
    </citation>
    <scope>NUCLEOTIDE SEQUENCE [LARGE SCALE GENOMIC DNA]</scope>
    <source>
        <strain evidence="6 7">28</strain>
    </source>
</reference>
<evidence type="ECO:0000256" key="3">
    <source>
        <dbReference type="ARBA" id="ARBA00023235"/>
    </source>
</evidence>
<comment type="caution">
    <text evidence="6">The sequence shown here is derived from an EMBL/GenBank/DDBJ whole genome shotgun (WGS) entry which is preliminary data.</text>
</comment>
<dbReference type="GO" id="GO:0000455">
    <property type="term" value="P:enzyme-directed rRNA pseudouridine synthesis"/>
    <property type="evidence" value="ECO:0007669"/>
    <property type="project" value="UniProtKB-ARBA"/>
</dbReference>
<dbReference type="InterPro" id="IPR020103">
    <property type="entry name" value="PsdUridine_synth_cat_dom_sf"/>
</dbReference>
<dbReference type="InterPro" id="IPR042092">
    <property type="entry name" value="PsdUridine_s_RsuA/RluB/E/F_cat"/>
</dbReference>
<organism evidence="6 7">
    <name type="scientific">Anaerotruncus colihominis</name>
    <dbReference type="NCBI Taxonomy" id="169435"/>
    <lineage>
        <taxon>Bacteria</taxon>
        <taxon>Bacillati</taxon>
        <taxon>Bacillota</taxon>
        <taxon>Clostridia</taxon>
        <taxon>Eubacteriales</taxon>
        <taxon>Oscillospiraceae</taxon>
        <taxon>Anaerotruncus</taxon>
    </lineage>
</organism>
<dbReference type="InterPro" id="IPR050343">
    <property type="entry name" value="RsuA_PseudoU_synthase"/>
</dbReference>
<dbReference type="Gene3D" id="3.10.290.10">
    <property type="entry name" value="RNA-binding S4 domain"/>
    <property type="match status" value="1"/>
</dbReference>
<dbReference type="Gene3D" id="3.30.70.1560">
    <property type="entry name" value="Alpha-L RNA-binding motif"/>
    <property type="match status" value="1"/>
</dbReference>
<dbReference type="InterPro" id="IPR036986">
    <property type="entry name" value="S4_RNA-bd_sf"/>
</dbReference>
<dbReference type="EMBL" id="QXWK01000003">
    <property type="protein sequence ID" value="NBH60564.1"/>
    <property type="molecule type" value="Genomic_DNA"/>
</dbReference>
<evidence type="ECO:0000259" key="5">
    <source>
        <dbReference type="SMART" id="SM00363"/>
    </source>
</evidence>
<gene>
    <name evidence="6" type="ORF">D0435_02600</name>
</gene>
<dbReference type="PANTHER" id="PTHR47683:SF2">
    <property type="entry name" value="RNA-BINDING S4 DOMAIN-CONTAINING PROTEIN"/>
    <property type="match status" value="1"/>
</dbReference>
<dbReference type="Gene3D" id="3.30.70.580">
    <property type="entry name" value="Pseudouridine synthase I, catalytic domain, N-terminal subdomain"/>
    <property type="match status" value="1"/>
</dbReference>
<evidence type="ECO:0000313" key="6">
    <source>
        <dbReference type="EMBL" id="NBH60564.1"/>
    </source>
</evidence>
<name>A0A845QGQ4_9FIRM</name>
<sequence>MKSMRINKYIAQSGIASRRKADELVAAGNVKVNGLTLKEAGYDVVAGDVVEVNGRRIEPEDKKVYILLNKPLGYVTTVSDDKDRQTVMDLVRDVDARIFPVGRLDYNTSGMLIMTNDGDFAYRLTHPKHEMPKTYRARVAGVLSDEKCAKLRRGVDIGGYVTSNAKVQIVKGVQRSTIVDITIHEGKNRQVRKMFKAVGNNVQELARIAIGDIKLGRLAVGHYRKLTKEEVEYLKNC</sequence>
<dbReference type="PANTHER" id="PTHR47683">
    <property type="entry name" value="PSEUDOURIDINE SYNTHASE FAMILY PROTEIN-RELATED"/>
    <property type="match status" value="1"/>
</dbReference>
<dbReference type="InterPro" id="IPR020094">
    <property type="entry name" value="TruA/RsuA/RluB/E/F_N"/>
</dbReference>
<dbReference type="FunFam" id="3.10.290.10:FF:000003">
    <property type="entry name" value="Pseudouridine synthase"/>
    <property type="match status" value="1"/>
</dbReference>
<dbReference type="SUPFAM" id="SSF55120">
    <property type="entry name" value="Pseudouridine synthase"/>
    <property type="match status" value="1"/>
</dbReference>
<keyword evidence="7" id="KW-1185">Reference proteome</keyword>
<feature type="domain" description="RNA-binding S4" evidence="5">
    <location>
        <begin position="4"/>
        <end position="63"/>
    </location>
</feature>